<dbReference type="InterPro" id="IPR018077">
    <property type="entry name" value="Glyco_hydro_fam25_subgr"/>
</dbReference>
<reference evidence="5 7" key="1">
    <citation type="submission" date="2024-07" db="EMBL/GenBank/DDBJ databases">
        <title>Description of Labrys sedimenti sp. nov., isolated from a diclofenac-degrading enrichment culture.</title>
        <authorList>
            <person name="Tancsics A."/>
            <person name="Csepanyi A."/>
        </authorList>
    </citation>
    <scope>NUCLEOTIDE SEQUENCE [LARGE SCALE GENOMIC DNA]</scope>
    <source>
        <strain evidence="5 7">LMG 23578</strain>
    </source>
</reference>
<keyword evidence="2" id="KW-0378">Hydrolase</keyword>
<evidence type="ECO:0000256" key="3">
    <source>
        <dbReference type="ARBA" id="ARBA00023295"/>
    </source>
</evidence>
<comment type="caution">
    <text evidence="5">The sequence shown here is derived from an EMBL/GenBank/DDBJ whole genome shotgun (WGS) entry which is preliminary data.</text>
</comment>
<dbReference type="InterPro" id="IPR002053">
    <property type="entry name" value="Glyco_hydro_25"/>
</dbReference>
<dbReference type="PANTHER" id="PTHR34135:SF2">
    <property type="entry name" value="LYSOZYME"/>
    <property type="match status" value="1"/>
</dbReference>
<dbReference type="SMART" id="SM00641">
    <property type="entry name" value="Glyco_25"/>
    <property type="match status" value="1"/>
</dbReference>
<feature type="chain" id="PRO_5045032936" evidence="4">
    <location>
        <begin position="30"/>
        <end position="251"/>
    </location>
</feature>
<dbReference type="CDD" id="cd06413">
    <property type="entry name" value="GH25_muramidase_1"/>
    <property type="match status" value="1"/>
</dbReference>
<evidence type="ECO:0000256" key="2">
    <source>
        <dbReference type="ARBA" id="ARBA00022801"/>
    </source>
</evidence>
<dbReference type="SUPFAM" id="SSF51445">
    <property type="entry name" value="(Trans)glycosidases"/>
    <property type="match status" value="1"/>
</dbReference>
<comment type="similarity">
    <text evidence="1">Belongs to the glycosyl hydrolase 25 family.</text>
</comment>
<protein>
    <submittedName>
        <fullName evidence="5">GH25 family lysozyme</fullName>
    </submittedName>
</protein>
<evidence type="ECO:0000313" key="8">
    <source>
        <dbReference type="Proteomes" id="UP001595190"/>
    </source>
</evidence>
<dbReference type="Gene3D" id="3.20.20.80">
    <property type="entry name" value="Glycosidases"/>
    <property type="match status" value="1"/>
</dbReference>
<dbReference type="Pfam" id="PF01183">
    <property type="entry name" value="Glyco_hydro_25"/>
    <property type="match status" value="1"/>
</dbReference>
<dbReference type="RefSeq" id="WP_311938637.1">
    <property type="nucleotide sequence ID" value="NZ_JAVSCS010000020.1"/>
</dbReference>
<keyword evidence="4" id="KW-0732">Signal</keyword>
<evidence type="ECO:0000256" key="1">
    <source>
        <dbReference type="ARBA" id="ARBA00010646"/>
    </source>
</evidence>
<dbReference type="PROSITE" id="PS51904">
    <property type="entry name" value="GLYCOSYL_HYDROL_F25_2"/>
    <property type="match status" value="1"/>
</dbReference>
<dbReference type="Proteomes" id="UP001595190">
    <property type="component" value="Unassembled WGS sequence"/>
</dbReference>
<dbReference type="PANTHER" id="PTHR34135">
    <property type="entry name" value="LYSOZYME"/>
    <property type="match status" value="1"/>
</dbReference>
<organism evidence="5 7">
    <name type="scientific">Labrys neptuniae</name>
    <dbReference type="NCBI Taxonomy" id="376174"/>
    <lineage>
        <taxon>Bacteria</taxon>
        <taxon>Pseudomonadati</taxon>
        <taxon>Pseudomonadota</taxon>
        <taxon>Alphaproteobacteria</taxon>
        <taxon>Hyphomicrobiales</taxon>
        <taxon>Xanthobacteraceae</taxon>
        <taxon>Labrys</taxon>
    </lineage>
</organism>
<dbReference type="PROSITE" id="PS51257">
    <property type="entry name" value="PROKAR_LIPOPROTEIN"/>
    <property type="match status" value="1"/>
</dbReference>
<proteinExistence type="inferred from homology"/>
<evidence type="ECO:0000313" key="6">
    <source>
        <dbReference type="EMBL" id="MFC2249511.1"/>
    </source>
</evidence>
<reference evidence="6 8" key="2">
    <citation type="submission" date="2024-09" db="EMBL/GenBank/DDBJ databases">
        <title>Description of Labrys sedimenti sp. nov., isolated from a diclofenac-degrading enrichment culture, and genome-based reclassification of Labrys portucalensis as a later heterotypic synonym of Labrys neptuniae.</title>
        <authorList>
            <person name="Tancsics A."/>
            <person name="Csepanyi A."/>
        </authorList>
    </citation>
    <scope>NUCLEOTIDE SEQUENCE [LARGE SCALE GENOMIC DNA]</scope>
    <source>
        <strain evidence="6 8">LMG 23412</strain>
    </source>
</reference>
<accession>A0ABV3PXN3</accession>
<dbReference type="InterPro" id="IPR017853">
    <property type="entry name" value="GH"/>
</dbReference>
<sequence length="251" mass="28095">MRSLSCFMRHGLIAAGVLVLSACSTVQQAYPEANRFPVHGIDVSKYQGVIDWNAAARGGVRFAYLKATEGGDRVDDKFKANWEGARAAGIPTGAYHFYYFCRPVEDQVAWFKTHVPPASDALPPVLDMEWNHLSPTCKLRPPAQKIHADMAVFLREMERFYGKKPIIYTTVDFHREILTGELESYPFWVRSVKGHPSGRYGKRSWAFWQYTATGSVPGVQGQVDRNAFAGSEQQWQDFLAQNVATGSIAAN</sequence>
<feature type="signal peptide" evidence="4">
    <location>
        <begin position="1"/>
        <end position="29"/>
    </location>
</feature>
<gene>
    <name evidence="5" type="ORF">ABXS05_33195</name>
    <name evidence="6" type="ORF">ACETRX_07785</name>
</gene>
<keyword evidence="3" id="KW-0326">Glycosidase</keyword>
<evidence type="ECO:0000313" key="7">
    <source>
        <dbReference type="Proteomes" id="UP001555786"/>
    </source>
</evidence>
<dbReference type="EMBL" id="JBFNQD010000027">
    <property type="protein sequence ID" value="MEW9310443.1"/>
    <property type="molecule type" value="Genomic_DNA"/>
</dbReference>
<evidence type="ECO:0000313" key="5">
    <source>
        <dbReference type="EMBL" id="MEW9310443.1"/>
    </source>
</evidence>
<name>A0ABV3PXN3_9HYPH</name>
<dbReference type="Proteomes" id="UP001555786">
    <property type="component" value="Unassembled WGS sequence"/>
</dbReference>
<dbReference type="EMBL" id="JBHGPK010000002">
    <property type="protein sequence ID" value="MFC2249511.1"/>
    <property type="molecule type" value="Genomic_DNA"/>
</dbReference>
<evidence type="ECO:0000256" key="4">
    <source>
        <dbReference type="SAM" id="SignalP"/>
    </source>
</evidence>
<keyword evidence="7" id="KW-1185">Reference proteome</keyword>